<sequence>MATRGGVGEPNARNEEWSGLVCINSDNESYLDAYYYICLVVAQTVTKTGMILLCGEITSKANIDYQKVVRDTVKHIGYDDSSKGFDYKTCTVMLALDEQSPNIAAGVHINRSIEDLGAGDQGLMFGYATDETEECMPLTVVLAHKLNEKIAELRRSGELWWARPDTKTQVTCEYYFSHGACVPKRVHTVVVSVQHSEKISLADLRTDVMEKVVKAVIPDRYLDERTIYHINPCGEFVLGGPKCDAGLTGRKIIVDTYGGWGAHGGGAFSGKDFTKVDRSAAYAARWVAKSLVKANLCKRCLVQVSYAIGVAEPISITLFHYGTSMKTQKELLDIVNKNFDLRPGQIVKELNLRNPIYQQTSSYGHFGRDIFPWEQPKKLV</sequence>
<feature type="domain" description="S-adenosylmethionine synthetase central" evidence="15">
    <location>
        <begin position="116"/>
        <end position="236"/>
    </location>
</feature>
<evidence type="ECO:0000256" key="8">
    <source>
        <dbReference type="ARBA" id="ARBA00022840"/>
    </source>
</evidence>
<dbReference type="PROSITE" id="PS00376">
    <property type="entry name" value="ADOMET_SYNTHASE_1"/>
    <property type="match status" value="1"/>
</dbReference>
<dbReference type="NCBIfam" id="TIGR01034">
    <property type="entry name" value="metK"/>
    <property type="match status" value="1"/>
</dbReference>
<dbReference type="InterPro" id="IPR002133">
    <property type="entry name" value="S-AdoMet_synthetase"/>
</dbReference>
<dbReference type="SUPFAM" id="SSF55973">
    <property type="entry name" value="S-adenosylmethionine synthetase"/>
    <property type="match status" value="3"/>
</dbReference>
<dbReference type="InterPro" id="IPR022636">
    <property type="entry name" value="S-AdoMet_synthetase_sfam"/>
</dbReference>
<keyword evidence="4 12" id="KW-0554">One-carbon metabolism</keyword>
<dbReference type="InterPro" id="IPR022628">
    <property type="entry name" value="S-AdoMet_synt_N"/>
</dbReference>
<reference evidence="17 18" key="1">
    <citation type="submission" date="2024-03" db="EMBL/GenBank/DDBJ databases">
        <title>Adaptation during the transition from Ophiocordyceps entomopathogen to insect associate is accompanied by gene loss and intensified selection.</title>
        <authorList>
            <person name="Ward C.M."/>
            <person name="Onetto C.A."/>
            <person name="Borneman A.R."/>
        </authorList>
    </citation>
    <scope>NUCLEOTIDE SEQUENCE [LARGE SCALE GENOMIC DNA]</scope>
    <source>
        <strain evidence="17">AWRI1</strain>
        <tissue evidence="17">Single Adult Female</tissue>
    </source>
</reference>
<evidence type="ECO:0000256" key="5">
    <source>
        <dbReference type="ARBA" id="ARBA00022679"/>
    </source>
</evidence>
<name>A0AAN9TNU4_9HEMI</name>
<feature type="domain" description="S-adenosylmethionine synthetase N-terminal" evidence="14">
    <location>
        <begin position="40"/>
        <end position="101"/>
    </location>
</feature>
<keyword evidence="18" id="KW-1185">Reference proteome</keyword>
<evidence type="ECO:0000256" key="3">
    <source>
        <dbReference type="ARBA" id="ARBA00022490"/>
    </source>
</evidence>
<comment type="caution">
    <text evidence="17">The sequence shown here is derived from an EMBL/GenBank/DDBJ whole genome shotgun (WGS) entry which is preliminary data.</text>
</comment>
<dbReference type="EMBL" id="JBBCAQ010000010">
    <property type="protein sequence ID" value="KAK7601152.1"/>
    <property type="molecule type" value="Genomic_DNA"/>
</dbReference>
<dbReference type="InterPro" id="IPR022631">
    <property type="entry name" value="ADOMET_SYNTHASE_CS"/>
</dbReference>
<dbReference type="FunFam" id="3.30.300.10:FF:000004">
    <property type="entry name" value="S-adenosylmethionine synthase"/>
    <property type="match status" value="1"/>
</dbReference>
<dbReference type="PIRSF" id="PIRSF000497">
    <property type="entry name" value="MAT"/>
    <property type="match status" value="1"/>
</dbReference>
<evidence type="ECO:0000256" key="12">
    <source>
        <dbReference type="RuleBase" id="RU000541"/>
    </source>
</evidence>
<dbReference type="InterPro" id="IPR022630">
    <property type="entry name" value="S-AdoMet_synt_C"/>
</dbReference>
<dbReference type="FunFam" id="3.30.300.10:FF:000003">
    <property type="entry name" value="S-adenosylmethionine synthase"/>
    <property type="match status" value="1"/>
</dbReference>
<comment type="catalytic activity">
    <reaction evidence="11 12">
        <text>L-methionine + ATP + H2O = S-adenosyl-L-methionine + phosphate + diphosphate</text>
        <dbReference type="Rhea" id="RHEA:21080"/>
        <dbReference type="ChEBI" id="CHEBI:15377"/>
        <dbReference type="ChEBI" id="CHEBI:30616"/>
        <dbReference type="ChEBI" id="CHEBI:33019"/>
        <dbReference type="ChEBI" id="CHEBI:43474"/>
        <dbReference type="ChEBI" id="CHEBI:57844"/>
        <dbReference type="ChEBI" id="CHEBI:59789"/>
        <dbReference type="EC" id="2.5.1.6"/>
    </reaction>
</comment>
<evidence type="ECO:0000256" key="13">
    <source>
        <dbReference type="RuleBase" id="RU004462"/>
    </source>
</evidence>
<keyword evidence="10 12" id="KW-0630">Potassium</keyword>
<dbReference type="CDD" id="cd18079">
    <property type="entry name" value="S-AdoMet_synt"/>
    <property type="match status" value="1"/>
</dbReference>
<dbReference type="Proteomes" id="UP001367676">
    <property type="component" value="Unassembled WGS sequence"/>
</dbReference>
<evidence type="ECO:0000256" key="9">
    <source>
        <dbReference type="ARBA" id="ARBA00022842"/>
    </source>
</evidence>
<comment type="cofactor">
    <cofactor evidence="12">
        <name>Mg(2+)</name>
        <dbReference type="ChEBI" id="CHEBI:18420"/>
    </cofactor>
    <text evidence="12">Binds 2 magnesium ions per subunit. The magnesium ions interact primarily with the substrate.</text>
</comment>
<evidence type="ECO:0000313" key="17">
    <source>
        <dbReference type="EMBL" id="KAK7601152.1"/>
    </source>
</evidence>
<keyword evidence="9 12" id="KW-0460">Magnesium</keyword>
<dbReference type="GO" id="GO:0005524">
    <property type="term" value="F:ATP binding"/>
    <property type="evidence" value="ECO:0007669"/>
    <property type="project" value="UniProtKB-KW"/>
</dbReference>
<accession>A0AAN9TNU4</accession>
<evidence type="ECO:0000259" key="14">
    <source>
        <dbReference type="Pfam" id="PF00438"/>
    </source>
</evidence>
<dbReference type="AlphaFoldDB" id="A0AAN9TNU4"/>
<proteinExistence type="inferred from homology"/>
<evidence type="ECO:0000256" key="4">
    <source>
        <dbReference type="ARBA" id="ARBA00022563"/>
    </source>
</evidence>
<protein>
    <recommendedName>
        <fullName evidence="12">S-adenosylmethionine synthase</fullName>
        <ecNumber evidence="12">2.5.1.6</ecNumber>
    </recommendedName>
</protein>
<evidence type="ECO:0000256" key="1">
    <source>
        <dbReference type="ARBA" id="ARBA00005224"/>
    </source>
</evidence>
<evidence type="ECO:0000313" key="18">
    <source>
        <dbReference type="Proteomes" id="UP001367676"/>
    </source>
</evidence>
<evidence type="ECO:0000256" key="11">
    <source>
        <dbReference type="ARBA" id="ARBA00048344"/>
    </source>
</evidence>
<gene>
    <name evidence="17" type="ORF">V9T40_008593</name>
</gene>
<evidence type="ECO:0000256" key="6">
    <source>
        <dbReference type="ARBA" id="ARBA00022723"/>
    </source>
</evidence>
<dbReference type="Pfam" id="PF00438">
    <property type="entry name" value="S-AdoMet_synt_N"/>
    <property type="match status" value="1"/>
</dbReference>
<keyword evidence="5 12" id="KW-0808">Transferase</keyword>
<keyword evidence="3" id="KW-0963">Cytoplasm</keyword>
<dbReference type="PROSITE" id="PS00377">
    <property type="entry name" value="ADOMET_SYNTHASE_2"/>
    <property type="match status" value="1"/>
</dbReference>
<dbReference type="GO" id="GO:0046872">
    <property type="term" value="F:metal ion binding"/>
    <property type="evidence" value="ECO:0007669"/>
    <property type="project" value="UniProtKB-KW"/>
</dbReference>
<dbReference type="EC" id="2.5.1.6" evidence="12"/>
<comment type="cofactor">
    <cofactor evidence="12">
        <name>K(+)</name>
        <dbReference type="ChEBI" id="CHEBI:29103"/>
    </cofactor>
    <text evidence="12">Binds 1 potassium ion per subunit. The potassium ion interacts primarily with the substrate.</text>
</comment>
<dbReference type="GO" id="GO:0004478">
    <property type="term" value="F:methionine adenosyltransferase activity"/>
    <property type="evidence" value="ECO:0007669"/>
    <property type="project" value="UniProtKB-EC"/>
</dbReference>
<keyword evidence="6 12" id="KW-0479">Metal-binding</keyword>
<evidence type="ECO:0000259" key="15">
    <source>
        <dbReference type="Pfam" id="PF02772"/>
    </source>
</evidence>
<dbReference type="GO" id="GO:0006730">
    <property type="term" value="P:one-carbon metabolic process"/>
    <property type="evidence" value="ECO:0007669"/>
    <property type="project" value="UniProtKB-KW"/>
</dbReference>
<dbReference type="FunFam" id="3.30.300.10:FF:000011">
    <property type="entry name" value="S-adenosylmethionine synthase"/>
    <property type="match status" value="1"/>
</dbReference>
<comment type="pathway">
    <text evidence="1 12">Amino-acid biosynthesis; S-adenosyl-L-methionine biosynthesis; S-adenosyl-L-methionine from L-methionine: step 1/1.</text>
</comment>
<keyword evidence="8 12" id="KW-0067">ATP-binding</keyword>
<dbReference type="Pfam" id="PF02773">
    <property type="entry name" value="S-AdoMet_synt_C"/>
    <property type="match status" value="1"/>
</dbReference>
<feature type="domain" description="S-adenosylmethionine synthetase C-terminal" evidence="16">
    <location>
        <begin position="238"/>
        <end position="375"/>
    </location>
</feature>
<evidence type="ECO:0000256" key="7">
    <source>
        <dbReference type="ARBA" id="ARBA00022741"/>
    </source>
</evidence>
<dbReference type="InterPro" id="IPR022629">
    <property type="entry name" value="S-AdoMet_synt_central"/>
</dbReference>
<dbReference type="GO" id="GO:0006556">
    <property type="term" value="P:S-adenosylmethionine biosynthetic process"/>
    <property type="evidence" value="ECO:0007669"/>
    <property type="project" value="InterPro"/>
</dbReference>
<dbReference type="PANTHER" id="PTHR11964">
    <property type="entry name" value="S-ADENOSYLMETHIONINE SYNTHETASE"/>
    <property type="match status" value="1"/>
</dbReference>
<evidence type="ECO:0000256" key="10">
    <source>
        <dbReference type="ARBA" id="ARBA00022958"/>
    </source>
</evidence>
<organism evidence="17 18">
    <name type="scientific">Parthenolecanium corni</name>
    <dbReference type="NCBI Taxonomy" id="536013"/>
    <lineage>
        <taxon>Eukaryota</taxon>
        <taxon>Metazoa</taxon>
        <taxon>Ecdysozoa</taxon>
        <taxon>Arthropoda</taxon>
        <taxon>Hexapoda</taxon>
        <taxon>Insecta</taxon>
        <taxon>Pterygota</taxon>
        <taxon>Neoptera</taxon>
        <taxon>Paraneoptera</taxon>
        <taxon>Hemiptera</taxon>
        <taxon>Sternorrhyncha</taxon>
        <taxon>Coccoidea</taxon>
        <taxon>Coccidae</taxon>
        <taxon>Parthenolecanium</taxon>
    </lineage>
</organism>
<dbReference type="Gene3D" id="3.30.300.10">
    <property type="match status" value="3"/>
</dbReference>
<keyword evidence="7 12" id="KW-0547">Nucleotide-binding</keyword>
<evidence type="ECO:0000259" key="16">
    <source>
        <dbReference type="Pfam" id="PF02773"/>
    </source>
</evidence>
<dbReference type="Pfam" id="PF02772">
    <property type="entry name" value="S-AdoMet_synt_M"/>
    <property type="match status" value="1"/>
</dbReference>
<comment type="function">
    <text evidence="12">Catalyzes the formation of S-adenosylmethionine from methionine and ATP.</text>
</comment>
<evidence type="ECO:0000256" key="2">
    <source>
        <dbReference type="ARBA" id="ARBA00009685"/>
    </source>
</evidence>
<comment type="similarity">
    <text evidence="2 13">Belongs to the AdoMet synthase family.</text>
</comment>